<accession>A0A6C0C953</accession>
<evidence type="ECO:0000313" key="1">
    <source>
        <dbReference type="EMBL" id="QHT00014.1"/>
    </source>
</evidence>
<dbReference type="EMBL" id="MN739352">
    <property type="protein sequence ID" value="QHT00014.1"/>
    <property type="molecule type" value="Genomic_DNA"/>
</dbReference>
<sequence>METESQRLERVHVKHAQNLRNKRLTLANYLLKCLVTVQIKTKIKDRVSFVQLQLSSSKAKKLEVRIVGDCMLNIEKNIISFYTFLRYIGTKPDISKFPIKGSETDPAKMNALCKYFDTMYVKETIIFLDSRKIMYKIPKIANTFLIEGNEFIYKLQLSGYYGDWTVNDCREVSHFDLFNLFS</sequence>
<dbReference type="AlphaFoldDB" id="A0A6C0C953"/>
<proteinExistence type="predicted"/>
<name>A0A6C0C953_9ZZZZ</name>
<protein>
    <submittedName>
        <fullName evidence="1">Uncharacterized protein</fullName>
    </submittedName>
</protein>
<reference evidence="1" key="1">
    <citation type="journal article" date="2020" name="Nature">
        <title>Giant virus diversity and host interactions through global metagenomics.</title>
        <authorList>
            <person name="Schulz F."/>
            <person name="Roux S."/>
            <person name="Paez-Espino D."/>
            <person name="Jungbluth S."/>
            <person name="Walsh D.A."/>
            <person name="Denef V.J."/>
            <person name="McMahon K.D."/>
            <person name="Konstantinidis K.T."/>
            <person name="Eloe-Fadrosh E.A."/>
            <person name="Kyrpides N.C."/>
            <person name="Woyke T."/>
        </authorList>
    </citation>
    <scope>NUCLEOTIDE SEQUENCE</scope>
    <source>
        <strain evidence="1">GVMAG-M-3300020192-26</strain>
    </source>
</reference>
<organism evidence="1">
    <name type="scientific">viral metagenome</name>
    <dbReference type="NCBI Taxonomy" id="1070528"/>
    <lineage>
        <taxon>unclassified sequences</taxon>
        <taxon>metagenomes</taxon>
        <taxon>organismal metagenomes</taxon>
    </lineage>
</organism>